<dbReference type="InterPro" id="IPR013325">
    <property type="entry name" value="RNA_pol_sigma_r2"/>
</dbReference>
<dbReference type="GO" id="GO:0006352">
    <property type="term" value="P:DNA-templated transcription initiation"/>
    <property type="evidence" value="ECO:0007669"/>
    <property type="project" value="InterPro"/>
</dbReference>
<organism evidence="7 8">
    <name type="scientific">Pedobacter jejuensis</name>
    <dbReference type="NCBI Taxonomy" id="1268550"/>
    <lineage>
        <taxon>Bacteria</taxon>
        <taxon>Pseudomonadati</taxon>
        <taxon>Bacteroidota</taxon>
        <taxon>Sphingobacteriia</taxon>
        <taxon>Sphingobacteriales</taxon>
        <taxon>Sphingobacteriaceae</taxon>
        <taxon>Pedobacter</taxon>
    </lineage>
</organism>
<comment type="caution">
    <text evidence="7">The sequence shown here is derived from an EMBL/GenBank/DDBJ whole genome shotgun (WGS) entry which is preliminary data.</text>
</comment>
<protein>
    <submittedName>
        <fullName evidence="7">RNA polymerase sigma-70 factor</fullName>
    </submittedName>
</protein>
<keyword evidence="2" id="KW-0805">Transcription regulation</keyword>
<dbReference type="Pfam" id="PF08281">
    <property type="entry name" value="Sigma70_r4_2"/>
    <property type="match status" value="1"/>
</dbReference>
<evidence type="ECO:0000313" key="7">
    <source>
        <dbReference type="EMBL" id="RNL55565.1"/>
    </source>
</evidence>
<dbReference type="PANTHER" id="PTHR43133:SF46">
    <property type="entry name" value="RNA POLYMERASE SIGMA-70 FACTOR ECF SUBFAMILY"/>
    <property type="match status" value="1"/>
</dbReference>
<sequence length="200" mass="23131">MANTIHKLINETALFAELAKGNESAFETIYHHYNKRLAPFVEKMVRSPELAEEIIQDIFVQLWINRHLLEDVKHPTSYLFNIATNKTLDYLKKIANNAKLMDKIAYRSTELINDTEERVIFRESAAIIEMAVSALPEQRRMIYHLSRNEGLTHEQIAERLNISRNTVKNQLVTALKSIRQFTEKRASVFSVAAFVLLTSK</sequence>
<dbReference type="GO" id="GO:0016987">
    <property type="term" value="F:sigma factor activity"/>
    <property type="evidence" value="ECO:0007669"/>
    <property type="project" value="UniProtKB-KW"/>
</dbReference>
<accession>A0A3N0C178</accession>
<dbReference type="Proteomes" id="UP000274046">
    <property type="component" value="Unassembled WGS sequence"/>
</dbReference>
<keyword evidence="3" id="KW-0731">Sigma factor</keyword>
<dbReference type="CDD" id="cd06171">
    <property type="entry name" value="Sigma70_r4"/>
    <property type="match status" value="1"/>
</dbReference>
<evidence type="ECO:0000259" key="6">
    <source>
        <dbReference type="Pfam" id="PF08281"/>
    </source>
</evidence>
<evidence type="ECO:0000259" key="5">
    <source>
        <dbReference type="Pfam" id="PF04542"/>
    </source>
</evidence>
<keyword evidence="8" id="KW-1185">Reference proteome</keyword>
<dbReference type="InterPro" id="IPR013324">
    <property type="entry name" value="RNA_pol_sigma_r3/r4-like"/>
</dbReference>
<proteinExistence type="inferred from homology"/>
<dbReference type="InterPro" id="IPR007627">
    <property type="entry name" value="RNA_pol_sigma70_r2"/>
</dbReference>
<evidence type="ECO:0000256" key="2">
    <source>
        <dbReference type="ARBA" id="ARBA00023015"/>
    </source>
</evidence>
<dbReference type="InterPro" id="IPR036388">
    <property type="entry name" value="WH-like_DNA-bd_sf"/>
</dbReference>
<dbReference type="Gene3D" id="1.10.1740.10">
    <property type="match status" value="1"/>
</dbReference>
<keyword evidence="4" id="KW-0804">Transcription</keyword>
<dbReference type="NCBIfam" id="TIGR02937">
    <property type="entry name" value="sigma70-ECF"/>
    <property type="match status" value="1"/>
</dbReference>
<dbReference type="InterPro" id="IPR014284">
    <property type="entry name" value="RNA_pol_sigma-70_dom"/>
</dbReference>
<feature type="domain" description="RNA polymerase sigma factor 70 region 4 type 2" evidence="6">
    <location>
        <begin position="127"/>
        <end position="177"/>
    </location>
</feature>
<reference evidence="7 8" key="1">
    <citation type="submission" date="2018-10" db="EMBL/GenBank/DDBJ databases">
        <title>Genome sequencing of Pedobacter jejuensis TNB23.</title>
        <authorList>
            <person name="Cho Y.-J."/>
            <person name="Cho A."/>
            <person name="Kim O.-S."/>
        </authorList>
    </citation>
    <scope>NUCLEOTIDE SEQUENCE [LARGE SCALE GENOMIC DNA]</scope>
    <source>
        <strain evidence="7 8">TNB23</strain>
    </source>
</reference>
<feature type="domain" description="RNA polymerase sigma-70 region 2" evidence="5">
    <location>
        <begin position="29"/>
        <end position="93"/>
    </location>
</feature>
<dbReference type="Gene3D" id="1.10.10.10">
    <property type="entry name" value="Winged helix-like DNA-binding domain superfamily/Winged helix DNA-binding domain"/>
    <property type="match status" value="1"/>
</dbReference>
<dbReference type="InterPro" id="IPR039425">
    <property type="entry name" value="RNA_pol_sigma-70-like"/>
</dbReference>
<dbReference type="EMBL" id="RBEE01000005">
    <property type="protein sequence ID" value="RNL55565.1"/>
    <property type="molecule type" value="Genomic_DNA"/>
</dbReference>
<dbReference type="AlphaFoldDB" id="A0A3N0C178"/>
<comment type="similarity">
    <text evidence="1">Belongs to the sigma-70 factor family. ECF subfamily.</text>
</comment>
<dbReference type="NCBIfam" id="TIGR02985">
    <property type="entry name" value="Sig70_bacteroi1"/>
    <property type="match status" value="1"/>
</dbReference>
<dbReference type="GO" id="GO:0003677">
    <property type="term" value="F:DNA binding"/>
    <property type="evidence" value="ECO:0007669"/>
    <property type="project" value="InterPro"/>
</dbReference>
<dbReference type="RefSeq" id="WP_123204670.1">
    <property type="nucleotide sequence ID" value="NZ_RBEE01000005.1"/>
</dbReference>
<dbReference type="InterPro" id="IPR013249">
    <property type="entry name" value="RNA_pol_sigma70_r4_t2"/>
</dbReference>
<dbReference type="SUPFAM" id="SSF88659">
    <property type="entry name" value="Sigma3 and sigma4 domains of RNA polymerase sigma factors"/>
    <property type="match status" value="1"/>
</dbReference>
<evidence type="ECO:0000313" key="8">
    <source>
        <dbReference type="Proteomes" id="UP000274046"/>
    </source>
</evidence>
<name>A0A3N0C178_9SPHI</name>
<dbReference type="SUPFAM" id="SSF88946">
    <property type="entry name" value="Sigma2 domain of RNA polymerase sigma factors"/>
    <property type="match status" value="1"/>
</dbReference>
<evidence type="ECO:0000256" key="4">
    <source>
        <dbReference type="ARBA" id="ARBA00023163"/>
    </source>
</evidence>
<dbReference type="PANTHER" id="PTHR43133">
    <property type="entry name" value="RNA POLYMERASE ECF-TYPE SIGMA FACTO"/>
    <property type="match status" value="1"/>
</dbReference>
<evidence type="ECO:0000256" key="1">
    <source>
        <dbReference type="ARBA" id="ARBA00010641"/>
    </source>
</evidence>
<dbReference type="InterPro" id="IPR014327">
    <property type="entry name" value="RNA_pol_sigma70_bacteroid"/>
</dbReference>
<evidence type="ECO:0000256" key="3">
    <source>
        <dbReference type="ARBA" id="ARBA00023082"/>
    </source>
</evidence>
<dbReference type="Pfam" id="PF04542">
    <property type="entry name" value="Sigma70_r2"/>
    <property type="match status" value="1"/>
</dbReference>
<gene>
    <name evidence="7" type="ORF">D7004_04445</name>
</gene>
<dbReference type="OrthoDB" id="659577at2"/>